<dbReference type="Proteomes" id="UP000194360">
    <property type="component" value="Unassembled WGS sequence"/>
</dbReference>
<reference evidence="2 3" key="1">
    <citation type="submission" date="2016-09" db="EMBL/GenBank/DDBJ databases">
        <title>Pseudonocardia autotrophica DSM535, a candidate organism with high potential of specific P450 cytochromes.</title>
        <authorList>
            <person name="Grumaz C."/>
            <person name="Vainshtein Y."/>
            <person name="Kirstahler P."/>
            <person name="Sohn K."/>
        </authorList>
    </citation>
    <scope>NUCLEOTIDE SEQUENCE [LARGE SCALE GENOMIC DNA]</scope>
    <source>
        <strain evidence="2 3">DSM 535</strain>
    </source>
</reference>
<feature type="compositionally biased region" description="Basic and acidic residues" evidence="1">
    <location>
        <begin position="312"/>
        <end position="335"/>
    </location>
</feature>
<gene>
    <name evidence="2" type="ORF">BG845_06373</name>
</gene>
<feature type="compositionally biased region" description="Acidic residues" evidence="1">
    <location>
        <begin position="256"/>
        <end position="266"/>
    </location>
</feature>
<proteinExistence type="predicted"/>
<evidence type="ECO:0000313" key="3">
    <source>
        <dbReference type="Proteomes" id="UP000194360"/>
    </source>
</evidence>
<dbReference type="STRING" id="2074.BG845_06373"/>
<keyword evidence="3" id="KW-1185">Reference proteome</keyword>
<feature type="region of interest" description="Disordered" evidence="1">
    <location>
        <begin position="103"/>
        <end position="189"/>
    </location>
</feature>
<sequence length="335" mass="37301">MTGQGYWARLRAAVVAMREVKRAYDIDIQQMRARAEAYLDGGEEYRELVDQRRGDIDVADERADRLFALVDQAGVDVLDALRGRLVDSAWLIEQAREVAETATTAYSLYPDSDKDDDRTRPVPEQARELPEDSAAQTAIEEPHTERTDDADNARAAEDRVDDATEADVGSGAEPVVASSPPWQDAQRLRDPDLDRLAEVLEEITAAERERWKAAFDEADELDWIVAGVDDERDRRQWQIETDGQPDELDDTRSDDDPPDPGPSDEADPTRPDDAAVSDRGDEGAGGLVPDPLEQARQALAAVRQDLLDDADETGRGWCEDPWRDTGTDDGQDDQR</sequence>
<protein>
    <submittedName>
        <fullName evidence="2">Uncharacterized protein</fullName>
    </submittedName>
</protein>
<dbReference type="RefSeq" id="WP_085916428.1">
    <property type="nucleotide sequence ID" value="NZ_AP018920.1"/>
</dbReference>
<feature type="compositionally biased region" description="Basic and acidic residues" evidence="1">
    <location>
        <begin position="111"/>
        <end position="130"/>
    </location>
</feature>
<accession>A0A1Y2MIA4</accession>
<dbReference type="EMBL" id="MIGB01000060">
    <property type="protein sequence ID" value="OSY34990.1"/>
    <property type="molecule type" value="Genomic_DNA"/>
</dbReference>
<organism evidence="2 3">
    <name type="scientific">Pseudonocardia autotrophica</name>
    <name type="common">Amycolata autotrophica</name>
    <name type="synonym">Nocardia autotrophica</name>
    <dbReference type="NCBI Taxonomy" id="2074"/>
    <lineage>
        <taxon>Bacteria</taxon>
        <taxon>Bacillati</taxon>
        <taxon>Actinomycetota</taxon>
        <taxon>Actinomycetes</taxon>
        <taxon>Pseudonocardiales</taxon>
        <taxon>Pseudonocardiaceae</taxon>
        <taxon>Pseudonocardia</taxon>
    </lineage>
</organism>
<feature type="compositionally biased region" description="Basic and acidic residues" evidence="1">
    <location>
        <begin position="140"/>
        <end position="162"/>
    </location>
</feature>
<name>A0A1Y2MIA4_PSEAH</name>
<dbReference type="AlphaFoldDB" id="A0A1Y2MIA4"/>
<comment type="caution">
    <text evidence="2">The sequence shown here is derived from an EMBL/GenBank/DDBJ whole genome shotgun (WGS) entry which is preliminary data.</text>
</comment>
<feature type="region of interest" description="Disordered" evidence="1">
    <location>
        <begin position="229"/>
        <end position="335"/>
    </location>
</feature>
<feature type="compositionally biased region" description="Basic and acidic residues" evidence="1">
    <location>
        <begin position="267"/>
        <end position="282"/>
    </location>
</feature>
<evidence type="ECO:0000313" key="2">
    <source>
        <dbReference type="EMBL" id="OSY34990.1"/>
    </source>
</evidence>
<evidence type="ECO:0000256" key="1">
    <source>
        <dbReference type="SAM" id="MobiDB-lite"/>
    </source>
</evidence>